<proteinExistence type="predicted"/>
<evidence type="ECO:0000313" key="3">
    <source>
        <dbReference type="Proteomes" id="UP000815325"/>
    </source>
</evidence>
<organism evidence="2 3">
    <name type="scientific">Dunaliella salina</name>
    <name type="common">Green alga</name>
    <name type="synonym">Protococcus salinus</name>
    <dbReference type="NCBI Taxonomy" id="3046"/>
    <lineage>
        <taxon>Eukaryota</taxon>
        <taxon>Viridiplantae</taxon>
        <taxon>Chlorophyta</taxon>
        <taxon>core chlorophytes</taxon>
        <taxon>Chlorophyceae</taxon>
        <taxon>CS clade</taxon>
        <taxon>Chlamydomonadales</taxon>
        <taxon>Dunaliellaceae</taxon>
        <taxon>Dunaliella</taxon>
    </lineage>
</organism>
<feature type="region of interest" description="Disordered" evidence="1">
    <location>
        <begin position="176"/>
        <end position="219"/>
    </location>
</feature>
<accession>A0ABQ7G483</accession>
<keyword evidence="3" id="KW-1185">Reference proteome</keyword>
<evidence type="ECO:0000313" key="2">
    <source>
        <dbReference type="EMBL" id="KAF5829424.1"/>
    </source>
</evidence>
<dbReference type="Proteomes" id="UP000815325">
    <property type="component" value="Unassembled WGS sequence"/>
</dbReference>
<dbReference type="InterPro" id="IPR023393">
    <property type="entry name" value="START-like_dom_sf"/>
</dbReference>
<protein>
    <submittedName>
        <fullName evidence="2">Uncharacterized protein</fullName>
    </submittedName>
</protein>
<comment type="caution">
    <text evidence="2">The sequence shown here is derived from an EMBL/GenBank/DDBJ whole genome shotgun (WGS) entry which is preliminary data.</text>
</comment>
<sequence length="398" mass="44351">MQPHLGLHRRLAVQGRSKVACKAIEADAATRVRGHTSAVYQYFVNPANFPAYRPAIQESRILKGYGPDIRSQWQLSQSIGRMQVDVTYDIEDLQPNRRAVYSLTSDLYTGTEQTVFMPDPNDPSFTVVRTVSSVELNLWKRAMQPFLSGSFKAIPEQNLQQLAALLNSAKSPIRDTWDSSSDSGRQASKNPFTNFFSGRRARSGSGQAGSSYDSWARGSSSKAYGATKKVEASGVAMLFTCLVVQMSLLQSFGTFVEIETIQRRLAWPLRKDNNNQECGSAKVALSFLECPDEPAPSQKNGWPAIIKAAKHTKQRHCWSLTVVCLNVQTFHASIFMQVMHPFESLKVCTDSSSTSNASKSLKVCTTRASKQLARAYEVLKDPEQKQLYDEGRLMELQQ</sequence>
<evidence type="ECO:0000256" key="1">
    <source>
        <dbReference type="SAM" id="MobiDB-lite"/>
    </source>
</evidence>
<reference evidence="2" key="1">
    <citation type="submission" date="2017-08" db="EMBL/GenBank/DDBJ databases">
        <authorList>
            <person name="Polle J.E."/>
            <person name="Barry K."/>
            <person name="Cushman J."/>
            <person name="Schmutz J."/>
            <person name="Tran D."/>
            <person name="Hathwaick L.T."/>
            <person name="Yim W.C."/>
            <person name="Jenkins J."/>
            <person name="Mckie-Krisberg Z.M."/>
            <person name="Prochnik S."/>
            <person name="Lindquist E."/>
            <person name="Dockter R.B."/>
            <person name="Adam C."/>
            <person name="Molina H."/>
            <person name="Bunkerborg J."/>
            <person name="Jin E."/>
            <person name="Buchheim M."/>
            <person name="Magnuson J."/>
        </authorList>
    </citation>
    <scope>NUCLEOTIDE SEQUENCE</scope>
    <source>
        <strain evidence="2">CCAP 19/18</strain>
    </source>
</reference>
<dbReference type="EMBL" id="MU070161">
    <property type="protein sequence ID" value="KAF5829424.1"/>
    <property type="molecule type" value="Genomic_DNA"/>
</dbReference>
<dbReference type="Gene3D" id="3.30.530.20">
    <property type="match status" value="1"/>
</dbReference>
<name>A0ABQ7G483_DUNSA</name>
<feature type="compositionally biased region" description="Polar residues" evidence="1">
    <location>
        <begin position="178"/>
        <end position="196"/>
    </location>
</feature>
<gene>
    <name evidence="2" type="ORF">DUNSADRAFT_16084</name>
</gene>
<dbReference type="SUPFAM" id="SSF55961">
    <property type="entry name" value="Bet v1-like"/>
    <property type="match status" value="1"/>
</dbReference>